<dbReference type="EMBL" id="QTQV01000015">
    <property type="protein sequence ID" value="RQT11843.1"/>
    <property type="molecule type" value="Genomic_DNA"/>
</dbReference>
<reference evidence="3 4" key="1">
    <citation type="submission" date="2018-08" db="EMBL/GenBank/DDBJ databases">
        <title>Comparative analysis of Burkholderia isolates from Puerto Rico.</title>
        <authorList>
            <person name="Hall C."/>
            <person name="Sahl J."/>
            <person name="Wagner D."/>
        </authorList>
    </citation>
    <scope>NUCLEOTIDE SEQUENCE [LARGE SCALE GENOMIC DNA]</scope>
    <source>
        <strain evidence="3 4">Bp9025</strain>
    </source>
</reference>
<dbReference type="InterPro" id="IPR001387">
    <property type="entry name" value="Cro/C1-type_HTH"/>
</dbReference>
<protein>
    <submittedName>
        <fullName evidence="3">XRE family transcriptional regulator</fullName>
    </submittedName>
</protein>
<evidence type="ECO:0000256" key="1">
    <source>
        <dbReference type="SAM" id="MobiDB-lite"/>
    </source>
</evidence>
<feature type="domain" description="HTH cro/C1-type" evidence="2">
    <location>
        <begin position="8"/>
        <end position="61"/>
    </location>
</feature>
<dbReference type="RefSeq" id="WP_124582294.1">
    <property type="nucleotide sequence ID" value="NZ_QTQV01000015.1"/>
</dbReference>
<evidence type="ECO:0000313" key="4">
    <source>
        <dbReference type="Proteomes" id="UP000277921"/>
    </source>
</evidence>
<dbReference type="Proteomes" id="UP000277921">
    <property type="component" value="Unassembled WGS sequence"/>
</dbReference>
<accession>A0A3N8R0K0</accession>
<evidence type="ECO:0000313" key="3">
    <source>
        <dbReference type="EMBL" id="RQT11843.1"/>
    </source>
</evidence>
<sequence length="163" mass="17665">MTQIGSRLRDERLRIGLSQDEFATVGGVARRSQSAYESDERSPDASYLLAVREIGVDIGYVLTGERSTAGEPASAAGGRDADEADVLAMYRQLNDAGKASLHAFLASCISTGAMVQSAPARRAKRLPENRRAALDQRTAENVERAMAEVERLKSERAAKQPKK</sequence>
<proteinExistence type="predicted"/>
<name>A0A3N8R0K0_9BURK</name>
<gene>
    <name evidence="3" type="ORF">DF051_24775</name>
</gene>
<dbReference type="SMART" id="SM00530">
    <property type="entry name" value="HTH_XRE"/>
    <property type="match status" value="1"/>
</dbReference>
<evidence type="ECO:0000259" key="2">
    <source>
        <dbReference type="PROSITE" id="PS50943"/>
    </source>
</evidence>
<dbReference type="Gene3D" id="1.10.260.40">
    <property type="entry name" value="lambda repressor-like DNA-binding domains"/>
    <property type="match status" value="1"/>
</dbReference>
<dbReference type="AlphaFoldDB" id="A0A3N8R0K0"/>
<organism evidence="3 4">
    <name type="scientific">Burkholderia contaminans</name>
    <dbReference type="NCBI Taxonomy" id="488447"/>
    <lineage>
        <taxon>Bacteria</taxon>
        <taxon>Pseudomonadati</taxon>
        <taxon>Pseudomonadota</taxon>
        <taxon>Betaproteobacteria</taxon>
        <taxon>Burkholderiales</taxon>
        <taxon>Burkholderiaceae</taxon>
        <taxon>Burkholderia</taxon>
        <taxon>Burkholderia cepacia complex</taxon>
    </lineage>
</organism>
<dbReference type="SUPFAM" id="SSF47413">
    <property type="entry name" value="lambda repressor-like DNA-binding domains"/>
    <property type="match status" value="1"/>
</dbReference>
<dbReference type="PROSITE" id="PS50943">
    <property type="entry name" value="HTH_CROC1"/>
    <property type="match status" value="1"/>
</dbReference>
<dbReference type="GO" id="GO:0003677">
    <property type="term" value="F:DNA binding"/>
    <property type="evidence" value="ECO:0007669"/>
    <property type="project" value="InterPro"/>
</dbReference>
<comment type="caution">
    <text evidence="3">The sequence shown here is derived from an EMBL/GenBank/DDBJ whole genome shotgun (WGS) entry which is preliminary data.</text>
</comment>
<dbReference type="InterPro" id="IPR010982">
    <property type="entry name" value="Lambda_DNA-bd_dom_sf"/>
</dbReference>
<dbReference type="Pfam" id="PF01381">
    <property type="entry name" value="HTH_3"/>
    <property type="match status" value="1"/>
</dbReference>
<dbReference type="CDD" id="cd00093">
    <property type="entry name" value="HTH_XRE"/>
    <property type="match status" value="1"/>
</dbReference>
<feature type="compositionally biased region" description="Basic and acidic residues" evidence="1">
    <location>
        <begin position="125"/>
        <end position="139"/>
    </location>
</feature>
<feature type="region of interest" description="Disordered" evidence="1">
    <location>
        <begin position="120"/>
        <end position="139"/>
    </location>
</feature>